<dbReference type="EMBL" id="OY731399">
    <property type="protein sequence ID" value="CAJ1930970.1"/>
    <property type="molecule type" value="Genomic_DNA"/>
</dbReference>
<keyword evidence="3" id="KW-1185">Reference proteome</keyword>
<keyword evidence="1" id="KW-1133">Transmembrane helix</keyword>
<dbReference type="Proteomes" id="UP001189624">
    <property type="component" value="Chromosome 2"/>
</dbReference>
<keyword evidence="1" id="KW-0472">Membrane</keyword>
<sequence>MAPQMLHLREKLQMPPLDQPGPDITRQLGFGSQAVCHVDRFHQFHDHAENDNVASTVFVVVGVGCASESETKTCACGADEPSIDEVEGREGTGIKRTNQNLKLRTRSTTGFVSLSMGAFALALIPSLVLLKIALLFPFVFLAKDHFVPREGYIVT</sequence>
<name>A0AA86S1Z9_9FABA</name>
<accession>A0AA86S1Z9</accession>
<protein>
    <submittedName>
        <fullName evidence="2">Uncharacterized protein</fullName>
    </submittedName>
</protein>
<evidence type="ECO:0000256" key="1">
    <source>
        <dbReference type="SAM" id="Phobius"/>
    </source>
</evidence>
<keyword evidence="1" id="KW-0812">Transmembrane</keyword>
<reference evidence="2" key="1">
    <citation type="submission" date="2023-10" db="EMBL/GenBank/DDBJ databases">
        <authorList>
            <person name="Domelevo Entfellner J.-B."/>
        </authorList>
    </citation>
    <scope>NUCLEOTIDE SEQUENCE</scope>
</reference>
<organism evidence="2 3">
    <name type="scientific">Sphenostylis stenocarpa</name>
    <dbReference type="NCBI Taxonomy" id="92480"/>
    <lineage>
        <taxon>Eukaryota</taxon>
        <taxon>Viridiplantae</taxon>
        <taxon>Streptophyta</taxon>
        <taxon>Embryophyta</taxon>
        <taxon>Tracheophyta</taxon>
        <taxon>Spermatophyta</taxon>
        <taxon>Magnoliopsida</taxon>
        <taxon>eudicotyledons</taxon>
        <taxon>Gunneridae</taxon>
        <taxon>Pentapetalae</taxon>
        <taxon>rosids</taxon>
        <taxon>fabids</taxon>
        <taxon>Fabales</taxon>
        <taxon>Fabaceae</taxon>
        <taxon>Papilionoideae</taxon>
        <taxon>50 kb inversion clade</taxon>
        <taxon>NPAAA clade</taxon>
        <taxon>indigoferoid/millettioid clade</taxon>
        <taxon>Phaseoleae</taxon>
        <taxon>Sphenostylis</taxon>
    </lineage>
</organism>
<feature type="transmembrane region" description="Helical" evidence="1">
    <location>
        <begin position="111"/>
        <end position="140"/>
    </location>
</feature>
<evidence type="ECO:0000313" key="2">
    <source>
        <dbReference type="EMBL" id="CAJ1930970.1"/>
    </source>
</evidence>
<dbReference type="AlphaFoldDB" id="A0AA86S1Z9"/>
<evidence type="ECO:0000313" key="3">
    <source>
        <dbReference type="Proteomes" id="UP001189624"/>
    </source>
</evidence>
<dbReference type="Gramene" id="rna-AYBTSS11_LOCUS4993">
    <property type="protein sequence ID" value="CAJ1930970.1"/>
    <property type="gene ID" value="gene-AYBTSS11_LOCUS4993"/>
</dbReference>
<gene>
    <name evidence="2" type="ORF">AYBTSS11_LOCUS4993</name>
</gene>
<proteinExistence type="predicted"/>